<evidence type="ECO:0000313" key="4">
    <source>
        <dbReference type="Proteomes" id="UP000053424"/>
    </source>
</evidence>
<dbReference type="Proteomes" id="UP000053424">
    <property type="component" value="Unassembled WGS sequence"/>
</dbReference>
<accession>A0A0C3CF04</accession>
<proteinExistence type="predicted"/>
<dbReference type="Pfam" id="PF24883">
    <property type="entry name" value="NPHP3_N"/>
    <property type="match status" value="1"/>
</dbReference>
<evidence type="ECO:0000256" key="1">
    <source>
        <dbReference type="ARBA" id="ARBA00022737"/>
    </source>
</evidence>
<protein>
    <recommendedName>
        <fullName evidence="2">Nephrocystin 3-like N-terminal domain-containing protein</fullName>
    </recommendedName>
</protein>
<keyword evidence="4" id="KW-1185">Reference proteome</keyword>
<dbReference type="OrthoDB" id="2970937at2759"/>
<dbReference type="EMBL" id="KN831770">
    <property type="protein sequence ID" value="KIM47350.1"/>
    <property type="molecule type" value="Genomic_DNA"/>
</dbReference>
<organism evidence="3 4">
    <name type="scientific">Hebeloma cylindrosporum</name>
    <dbReference type="NCBI Taxonomy" id="76867"/>
    <lineage>
        <taxon>Eukaryota</taxon>
        <taxon>Fungi</taxon>
        <taxon>Dikarya</taxon>
        <taxon>Basidiomycota</taxon>
        <taxon>Agaricomycotina</taxon>
        <taxon>Agaricomycetes</taxon>
        <taxon>Agaricomycetidae</taxon>
        <taxon>Agaricales</taxon>
        <taxon>Agaricineae</taxon>
        <taxon>Hymenogastraceae</taxon>
        <taxon>Hebeloma</taxon>
    </lineage>
</organism>
<reference evidence="4" key="2">
    <citation type="submission" date="2015-01" db="EMBL/GenBank/DDBJ databases">
        <title>Evolutionary Origins and Diversification of the Mycorrhizal Mutualists.</title>
        <authorList>
            <consortium name="DOE Joint Genome Institute"/>
            <consortium name="Mycorrhizal Genomics Consortium"/>
            <person name="Kohler A."/>
            <person name="Kuo A."/>
            <person name="Nagy L.G."/>
            <person name="Floudas D."/>
            <person name="Copeland A."/>
            <person name="Barry K.W."/>
            <person name="Cichocki N."/>
            <person name="Veneault-Fourrey C."/>
            <person name="LaButti K."/>
            <person name="Lindquist E.A."/>
            <person name="Lipzen A."/>
            <person name="Lundell T."/>
            <person name="Morin E."/>
            <person name="Murat C."/>
            <person name="Riley R."/>
            <person name="Ohm R."/>
            <person name="Sun H."/>
            <person name="Tunlid A."/>
            <person name="Henrissat B."/>
            <person name="Grigoriev I.V."/>
            <person name="Hibbett D.S."/>
            <person name="Martin F."/>
        </authorList>
    </citation>
    <scope>NUCLEOTIDE SEQUENCE [LARGE SCALE GENOMIC DNA]</scope>
    <source>
        <strain evidence="4">h7</strain>
    </source>
</reference>
<evidence type="ECO:0000259" key="2">
    <source>
        <dbReference type="Pfam" id="PF24883"/>
    </source>
</evidence>
<keyword evidence="1" id="KW-0677">Repeat</keyword>
<evidence type="ECO:0000313" key="3">
    <source>
        <dbReference type="EMBL" id="KIM47350.1"/>
    </source>
</evidence>
<name>A0A0C3CF04_HEBCY</name>
<dbReference type="HOGENOM" id="CLU_1532749_0_0_1"/>
<reference evidence="3 4" key="1">
    <citation type="submission" date="2014-04" db="EMBL/GenBank/DDBJ databases">
        <authorList>
            <consortium name="DOE Joint Genome Institute"/>
            <person name="Kuo A."/>
            <person name="Gay G."/>
            <person name="Dore J."/>
            <person name="Kohler A."/>
            <person name="Nagy L.G."/>
            <person name="Floudas D."/>
            <person name="Copeland A."/>
            <person name="Barry K.W."/>
            <person name="Cichocki N."/>
            <person name="Veneault-Fourrey C."/>
            <person name="LaButti K."/>
            <person name="Lindquist E.A."/>
            <person name="Lipzen A."/>
            <person name="Lundell T."/>
            <person name="Morin E."/>
            <person name="Murat C."/>
            <person name="Sun H."/>
            <person name="Tunlid A."/>
            <person name="Henrissat B."/>
            <person name="Grigoriev I.V."/>
            <person name="Hibbett D.S."/>
            <person name="Martin F."/>
            <person name="Nordberg H.P."/>
            <person name="Cantor M.N."/>
            <person name="Hua S.X."/>
        </authorList>
    </citation>
    <scope>NUCLEOTIDE SEQUENCE [LARGE SCALE GENOMIC DNA]</scope>
    <source>
        <strain evidence="4">h7</strain>
    </source>
</reference>
<dbReference type="InterPro" id="IPR056884">
    <property type="entry name" value="NPHP3-like_N"/>
</dbReference>
<dbReference type="AlphaFoldDB" id="A0A0C3CF04"/>
<feature type="domain" description="Nephrocystin 3-like N-terminal" evidence="2">
    <location>
        <begin position="31"/>
        <end position="139"/>
    </location>
</feature>
<dbReference type="STRING" id="686832.A0A0C3CF04"/>
<gene>
    <name evidence="3" type="ORF">M413DRAFT_23565</name>
</gene>
<sequence>MTENAVSVILFNPAPGAGITPGALEPFLSSGDELAGKKAVFSCTFAYLLALHVPGLREDVNRAMWIDPTLPNKDLDTQFQTLIIKAFQRLSSPPTEVPFVIIDGLDECQGLDTQKRIIKVLGDALQEYNMPPRFLIASRPDPHLREMLDFPSLNQKTRGLFSMDHCTINFQLLPE</sequence>